<name>A0ABW3MQA6_9PSEU</name>
<organism evidence="2 3">
    <name type="scientific">Kibdelosporangium lantanae</name>
    <dbReference type="NCBI Taxonomy" id="1497396"/>
    <lineage>
        <taxon>Bacteria</taxon>
        <taxon>Bacillati</taxon>
        <taxon>Actinomycetota</taxon>
        <taxon>Actinomycetes</taxon>
        <taxon>Pseudonocardiales</taxon>
        <taxon>Pseudonocardiaceae</taxon>
        <taxon>Kibdelosporangium</taxon>
    </lineage>
</organism>
<dbReference type="SUPFAM" id="SSF54427">
    <property type="entry name" value="NTF2-like"/>
    <property type="match status" value="1"/>
</dbReference>
<proteinExistence type="predicted"/>
<dbReference type="Pfam" id="PF14534">
    <property type="entry name" value="DUF4440"/>
    <property type="match status" value="1"/>
</dbReference>
<dbReference type="EMBL" id="JBHTIS010003864">
    <property type="protein sequence ID" value="MFD1051779.1"/>
    <property type="molecule type" value="Genomic_DNA"/>
</dbReference>
<keyword evidence="3" id="KW-1185">Reference proteome</keyword>
<dbReference type="Gene3D" id="3.10.450.50">
    <property type="match status" value="1"/>
</dbReference>
<dbReference type="InterPro" id="IPR027843">
    <property type="entry name" value="DUF4440"/>
</dbReference>
<evidence type="ECO:0000313" key="3">
    <source>
        <dbReference type="Proteomes" id="UP001597045"/>
    </source>
</evidence>
<sequence>MTAIHDTPQQVVQALLDAFNSGDMAAIDDLYEPDGVIVPRPGMEISGAARVGSYVRLQGLTMTAEVRHSYVVDDIALLVLDWTLKGTNPYGHEVDLTATATDVFRRASDGNWRYVIDNPNGGA</sequence>
<reference evidence="3" key="1">
    <citation type="journal article" date="2019" name="Int. J. Syst. Evol. Microbiol.">
        <title>The Global Catalogue of Microorganisms (GCM) 10K type strain sequencing project: providing services to taxonomists for standard genome sequencing and annotation.</title>
        <authorList>
            <consortium name="The Broad Institute Genomics Platform"/>
            <consortium name="The Broad Institute Genome Sequencing Center for Infectious Disease"/>
            <person name="Wu L."/>
            <person name="Ma J."/>
        </authorList>
    </citation>
    <scope>NUCLEOTIDE SEQUENCE [LARGE SCALE GENOMIC DNA]</scope>
    <source>
        <strain evidence="3">JCM 31486</strain>
    </source>
</reference>
<gene>
    <name evidence="2" type="ORF">ACFQ1S_42595</name>
</gene>
<evidence type="ECO:0000259" key="1">
    <source>
        <dbReference type="Pfam" id="PF14534"/>
    </source>
</evidence>
<dbReference type="InterPro" id="IPR032710">
    <property type="entry name" value="NTF2-like_dom_sf"/>
</dbReference>
<accession>A0ABW3MQA6</accession>
<comment type="caution">
    <text evidence="2">The sequence shown here is derived from an EMBL/GenBank/DDBJ whole genome shotgun (WGS) entry which is preliminary data.</text>
</comment>
<feature type="domain" description="DUF4440" evidence="1">
    <location>
        <begin position="10"/>
        <end position="113"/>
    </location>
</feature>
<dbReference type="Proteomes" id="UP001597045">
    <property type="component" value="Unassembled WGS sequence"/>
</dbReference>
<protein>
    <submittedName>
        <fullName evidence="2">YybH family protein</fullName>
    </submittedName>
</protein>
<evidence type="ECO:0000313" key="2">
    <source>
        <dbReference type="EMBL" id="MFD1051779.1"/>
    </source>
</evidence>